<evidence type="ECO:0000256" key="1">
    <source>
        <dbReference type="ARBA" id="ARBA00004651"/>
    </source>
</evidence>
<keyword evidence="4 13" id="KW-0812">Transmembrane</keyword>
<gene>
    <name evidence="15" type="ORF">XELAEV_18019355mg</name>
</gene>
<dbReference type="Gene3D" id="1.20.1070.10">
    <property type="entry name" value="Rhodopsin 7-helix transmembrane proteins"/>
    <property type="match status" value="1"/>
</dbReference>
<reference evidence="16" key="1">
    <citation type="journal article" date="2016" name="Nature">
        <title>Genome evolution in the allotetraploid frog Xenopus laevis.</title>
        <authorList>
            <person name="Session A.M."/>
            <person name="Uno Y."/>
            <person name="Kwon T."/>
            <person name="Chapman J.A."/>
            <person name="Toyoda A."/>
            <person name="Takahashi S."/>
            <person name="Fukui A."/>
            <person name="Hikosaka A."/>
            <person name="Suzuki A."/>
            <person name="Kondo M."/>
            <person name="van Heeringen S.J."/>
            <person name="Quigley I."/>
            <person name="Heinz S."/>
            <person name="Ogino H."/>
            <person name="Ochi H."/>
            <person name="Hellsten U."/>
            <person name="Lyons J.B."/>
            <person name="Simakov O."/>
            <person name="Putnam N."/>
            <person name="Stites J."/>
            <person name="Kuroki Y."/>
            <person name="Tanaka T."/>
            <person name="Michiue T."/>
            <person name="Watanabe M."/>
            <person name="Bogdanovic O."/>
            <person name="Lister R."/>
            <person name="Georgiou G."/>
            <person name="Paranjpe S.S."/>
            <person name="van Kruijsbergen I."/>
            <person name="Shu S."/>
            <person name="Carlson J."/>
            <person name="Kinoshita T."/>
            <person name="Ohta Y."/>
            <person name="Mawaribuchi S."/>
            <person name="Jenkins J."/>
            <person name="Grimwood J."/>
            <person name="Schmutz J."/>
            <person name="Mitros T."/>
            <person name="Mozaffari S.V."/>
            <person name="Suzuki Y."/>
            <person name="Haramoto Y."/>
            <person name="Yamamoto T.S."/>
            <person name="Takagi C."/>
            <person name="Heald R."/>
            <person name="Miller K."/>
            <person name="Haudenschild C."/>
            <person name="Kitzman J."/>
            <person name="Nakayama T."/>
            <person name="Izutsu Y."/>
            <person name="Robert J."/>
            <person name="Fortriede J."/>
            <person name="Burns K."/>
            <person name="Lotay V."/>
            <person name="Karimi K."/>
            <person name="Yasuoka Y."/>
            <person name="Dichmann D.S."/>
            <person name="Flajnik M.F."/>
            <person name="Houston D.W."/>
            <person name="Shendure J."/>
            <person name="DuPasquier L."/>
            <person name="Vize P.D."/>
            <person name="Zorn A.M."/>
            <person name="Ito M."/>
            <person name="Marcotte E.M."/>
            <person name="Wallingford J.B."/>
            <person name="Ito Y."/>
            <person name="Asashima M."/>
            <person name="Ueno N."/>
            <person name="Matsuda Y."/>
            <person name="Veenstra G.J."/>
            <person name="Fujiyama A."/>
            <person name="Harland R.M."/>
            <person name="Taira M."/>
            <person name="Rokhsar D.S."/>
        </authorList>
    </citation>
    <scope>NUCLEOTIDE SEQUENCE [LARGE SCALE GENOMIC DNA]</scope>
    <source>
        <strain evidence="16">J</strain>
    </source>
</reference>
<keyword evidence="2" id="KW-1003">Cell membrane</keyword>
<dbReference type="PANTHER" id="PTHR24242">
    <property type="entry name" value="G-PROTEIN COUPLED RECEPTOR"/>
    <property type="match status" value="1"/>
</dbReference>
<dbReference type="InterPro" id="IPR000276">
    <property type="entry name" value="GPCR_Rhodpsn"/>
</dbReference>
<feature type="transmembrane region" description="Helical" evidence="13">
    <location>
        <begin position="180"/>
        <end position="199"/>
    </location>
</feature>
<dbReference type="GO" id="GO:0004930">
    <property type="term" value="F:G protein-coupled receptor activity"/>
    <property type="evidence" value="ECO:0007669"/>
    <property type="project" value="UniProtKB-KW"/>
</dbReference>
<protein>
    <recommendedName>
        <fullName evidence="14">G-protein coupled receptors family 1 profile domain-containing protein</fullName>
    </recommendedName>
</protein>
<sequence>MILFTVVPTMLYFLLQGRGVISFSNCLTQLFFFGLAAGVECLLLTVMSCDWYFNICRPLHYISIMDLKFQFLLVTSCWLLGFATPCLITCSVLTLRFFGPHNINHFFCDTDHFVELSCSDTILIDTEILVLAFVFIIVTYCNICLYCPLSHLTVVCTFYGSLIINYMIPISGETINTNKYISLLYTVIMPLFNLLIYTLRNKDNRCTSHCYMQKPIV</sequence>
<dbReference type="InterPro" id="IPR017452">
    <property type="entry name" value="GPCR_Rhodpsn_7TM"/>
</dbReference>
<evidence type="ECO:0000256" key="3">
    <source>
        <dbReference type="ARBA" id="ARBA00022606"/>
    </source>
</evidence>
<feature type="domain" description="G-protein coupled receptors family 1 profile" evidence="14">
    <location>
        <begin position="1"/>
        <end position="143"/>
    </location>
</feature>
<feature type="transmembrane region" description="Helical" evidence="13">
    <location>
        <begin position="152"/>
        <end position="168"/>
    </location>
</feature>
<evidence type="ECO:0000256" key="8">
    <source>
        <dbReference type="ARBA" id="ARBA00023136"/>
    </source>
</evidence>
<evidence type="ECO:0000256" key="13">
    <source>
        <dbReference type="SAM" id="Phobius"/>
    </source>
</evidence>
<feature type="transmembrane region" description="Helical" evidence="13">
    <location>
        <begin position="32"/>
        <end position="53"/>
    </location>
</feature>
<keyword evidence="9" id="KW-1015">Disulfide bond</keyword>
<dbReference type="EMBL" id="CM004470">
    <property type="protein sequence ID" value="OCT90738.1"/>
    <property type="molecule type" value="Genomic_DNA"/>
</dbReference>
<comment type="subcellular location">
    <subcellularLocation>
        <location evidence="1">Cell membrane</location>
        <topology evidence="1">Multi-pass membrane protein</topology>
    </subcellularLocation>
</comment>
<name>A0A974HUM7_XENLA</name>
<evidence type="ECO:0000256" key="9">
    <source>
        <dbReference type="ARBA" id="ARBA00023157"/>
    </source>
</evidence>
<dbReference type="Proteomes" id="UP000694892">
    <property type="component" value="Chromosome 3L"/>
</dbReference>
<keyword evidence="7" id="KW-0297">G-protein coupled receptor</keyword>
<evidence type="ECO:0000256" key="10">
    <source>
        <dbReference type="ARBA" id="ARBA00023170"/>
    </source>
</evidence>
<dbReference type="Pfam" id="PF00001">
    <property type="entry name" value="7tm_1"/>
    <property type="match status" value="1"/>
</dbReference>
<evidence type="ECO:0000256" key="11">
    <source>
        <dbReference type="ARBA" id="ARBA00023180"/>
    </source>
</evidence>
<keyword evidence="10" id="KW-0675">Receptor</keyword>
<feature type="transmembrane region" description="Helical" evidence="13">
    <location>
        <begin position="73"/>
        <end position="98"/>
    </location>
</feature>
<dbReference type="GO" id="GO:0004984">
    <property type="term" value="F:olfactory receptor activity"/>
    <property type="evidence" value="ECO:0007669"/>
    <property type="project" value="InterPro"/>
</dbReference>
<keyword evidence="6 13" id="KW-1133">Transmembrane helix</keyword>
<evidence type="ECO:0000313" key="16">
    <source>
        <dbReference type="Proteomes" id="UP000694892"/>
    </source>
</evidence>
<dbReference type="PROSITE" id="PS50262">
    <property type="entry name" value="G_PROTEIN_RECEP_F1_2"/>
    <property type="match status" value="1"/>
</dbReference>
<evidence type="ECO:0000259" key="14">
    <source>
        <dbReference type="PROSITE" id="PS50262"/>
    </source>
</evidence>
<evidence type="ECO:0000256" key="7">
    <source>
        <dbReference type="ARBA" id="ARBA00023040"/>
    </source>
</evidence>
<evidence type="ECO:0000256" key="2">
    <source>
        <dbReference type="ARBA" id="ARBA00022475"/>
    </source>
</evidence>
<keyword evidence="12" id="KW-0807">Transducer</keyword>
<organism evidence="15 16">
    <name type="scientific">Xenopus laevis</name>
    <name type="common">African clawed frog</name>
    <dbReference type="NCBI Taxonomy" id="8355"/>
    <lineage>
        <taxon>Eukaryota</taxon>
        <taxon>Metazoa</taxon>
        <taxon>Chordata</taxon>
        <taxon>Craniata</taxon>
        <taxon>Vertebrata</taxon>
        <taxon>Euteleostomi</taxon>
        <taxon>Amphibia</taxon>
        <taxon>Batrachia</taxon>
        <taxon>Anura</taxon>
        <taxon>Pipoidea</taxon>
        <taxon>Pipidae</taxon>
        <taxon>Xenopodinae</taxon>
        <taxon>Xenopus</taxon>
        <taxon>Xenopus</taxon>
    </lineage>
</organism>
<proteinExistence type="predicted"/>
<evidence type="ECO:0000256" key="12">
    <source>
        <dbReference type="ARBA" id="ARBA00023224"/>
    </source>
</evidence>
<dbReference type="PANTHER" id="PTHR24242:SF390">
    <property type="entry name" value="OLFACTORY RECEPTOR"/>
    <property type="match status" value="1"/>
</dbReference>
<keyword evidence="11" id="KW-0325">Glycoprotein</keyword>
<dbReference type="AlphaFoldDB" id="A0A974HUM7"/>
<keyword evidence="5" id="KW-0552">Olfaction</keyword>
<keyword evidence="8 13" id="KW-0472">Membrane</keyword>
<evidence type="ECO:0000256" key="6">
    <source>
        <dbReference type="ARBA" id="ARBA00022989"/>
    </source>
</evidence>
<evidence type="ECO:0000256" key="4">
    <source>
        <dbReference type="ARBA" id="ARBA00022692"/>
    </source>
</evidence>
<dbReference type="SUPFAM" id="SSF81321">
    <property type="entry name" value="Family A G protein-coupled receptor-like"/>
    <property type="match status" value="1"/>
</dbReference>
<keyword evidence="3" id="KW-0716">Sensory transduction</keyword>
<evidence type="ECO:0000256" key="5">
    <source>
        <dbReference type="ARBA" id="ARBA00022725"/>
    </source>
</evidence>
<accession>A0A974HUM7</accession>
<evidence type="ECO:0000313" key="15">
    <source>
        <dbReference type="EMBL" id="OCT90738.1"/>
    </source>
</evidence>
<dbReference type="GO" id="GO:0005886">
    <property type="term" value="C:plasma membrane"/>
    <property type="evidence" value="ECO:0007669"/>
    <property type="project" value="UniProtKB-SubCell"/>
</dbReference>
<dbReference type="PRINTS" id="PR00245">
    <property type="entry name" value="OLFACTORYR"/>
</dbReference>
<dbReference type="InterPro" id="IPR000725">
    <property type="entry name" value="Olfact_rcpt"/>
</dbReference>
<dbReference type="InterPro" id="IPR050939">
    <property type="entry name" value="Olfactory_GPCR1"/>
</dbReference>
<feature type="transmembrane region" description="Helical" evidence="13">
    <location>
        <begin position="128"/>
        <end position="145"/>
    </location>
</feature>